<protein>
    <submittedName>
        <fullName evidence="2">Uncharacterized protein</fullName>
    </submittedName>
</protein>
<dbReference type="RefSeq" id="YP_009302473.1">
    <property type="nucleotide sequence ID" value="NC_031245.1"/>
</dbReference>
<proteinExistence type="predicted"/>
<dbReference type="Proteomes" id="UP000203261">
    <property type="component" value="Segment"/>
</dbReference>
<dbReference type="EMBL" id="KT624200">
    <property type="protein sequence ID" value="AMM44884.1"/>
    <property type="molecule type" value="Genomic_DNA"/>
</dbReference>
<evidence type="ECO:0000256" key="1">
    <source>
        <dbReference type="SAM" id="MobiDB-lite"/>
    </source>
</evidence>
<gene>
    <name evidence="2" type="ORF">SP15_085</name>
</gene>
<sequence length="153" mass="17524">MRDDRNPFGPVKSLNQSSSKIDPFEGLVPEKGKGQLSSAIEPFNPMMREHQLFDSLNRLTHAIHNVSDRLDELAKEKEPDTIAGLLSEDTKELIWQHMENQVNKLTEVNYIRMSNIISRTIEEFCKSSDDAYNLSLACYVHILAVSLYSDRQQ</sequence>
<feature type="region of interest" description="Disordered" evidence="1">
    <location>
        <begin position="1"/>
        <end position="28"/>
    </location>
</feature>
<evidence type="ECO:0000313" key="3">
    <source>
        <dbReference type="Proteomes" id="UP000203261"/>
    </source>
</evidence>
<evidence type="ECO:0000313" key="2">
    <source>
        <dbReference type="EMBL" id="AMM44884.1"/>
    </source>
</evidence>
<organism evidence="2 3">
    <name type="scientific">Bacillus phage SP-15</name>
    <dbReference type="NCBI Taxonomy" id="1792032"/>
    <lineage>
        <taxon>Viruses</taxon>
        <taxon>Duplodnaviria</taxon>
        <taxon>Heunggongvirae</taxon>
        <taxon>Uroviricota</taxon>
        <taxon>Caudoviricetes</taxon>
        <taxon>Thornevirus</taxon>
        <taxon>Thornevirus SP15</taxon>
    </lineage>
</organism>
<reference evidence="2 3" key="1">
    <citation type="submission" date="2015-08" db="EMBL/GenBank/DDBJ databases">
        <authorList>
            <person name="Babu N.S."/>
            <person name="Beckwith C.J."/>
            <person name="Beseler K.G."/>
            <person name="Brison A."/>
            <person name="Carone J.V."/>
            <person name="Caskin T.P."/>
            <person name="Diamond M."/>
            <person name="Durham M.E."/>
            <person name="Foxe J.M."/>
            <person name="Go M."/>
            <person name="Henderson B.A."/>
            <person name="Jones I.B."/>
            <person name="McGettigan J.A."/>
            <person name="Micheletti S.J."/>
            <person name="Nasrallah M.E."/>
            <person name="Ortiz D."/>
            <person name="Piller C.R."/>
            <person name="Privatt S.R."/>
            <person name="Schneider S.L."/>
            <person name="Sharp S."/>
            <person name="Smith T.C."/>
            <person name="Stanton J.D."/>
            <person name="Ullery H.E."/>
            <person name="Wilson R.J."/>
            <person name="Serrano M.G."/>
            <person name="Buck G."/>
            <person name="Lee V."/>
            <person name="Wang Y."/>
            <person name="Carvalho R."/>
            <person name="Voegtly L."/>
            <person name="Shi R."/>
            <person name="Duckworth R."/>
            <person name="Johnson A."/>
            <person name="Loviza R."/>
            <person name="Walstead R."/>
            <person name="Shah Z."/>
            <person name="Kiflezghi M."/>
            <person name="Wade K."/>
            <person name="Ball S.L."/>
            <person name="Bradley K.W."/>
            <person name="Asai D.J."/>
            <person name="Bowman C.A."/>
            <person name="Russell D.A."/>
            <person name="Pope W.H."/>
            <person name="Jacobs-Sera D."/>
            <person name="Hendrix R.W."/>
            <person name="Hatfull G.F."/>
        </authorList>
    </citation>
    <scope>NUCLEOTIDE SEQUENCE [LARGE SCALE GENOMIC DNA]</scope>
</reference>
<accession>A0A127AX82</accession>
<dbReference type="KEGG" id="vg:29125253"/>
<name>A0A127AX82_9CAUD</name>
<keyword evidence="3" id="KW-1185">Reference proteome</keyword>
<dbReference type="GeneID" id="29125253"/>